<organism evidence="3 4">
    <name type="scientific">Quillaja saponaria</name>
    <name type="common">Soap bark tree</name>
    <dbReference type="NCBI Taxonomy" id="32244"/>
    <lineage>
        <taxon>Eukaryota</taxon>
        <taxon>Viridiplantae</taxon>
        <taxon>Streptophyta</taxon>
        <taxon>Embryophyta</taxon>
        <taxon>Tracheophyta</taxon>
        <taxon>Spermatophyta</taxon>
        <taxon>Magnoliopsida</taxon>
        <taxon>eudicotyledons</taxon>
        <taxon>Gunneridae</taxon>
        <taxon>Pentapetalae</taxon>
        <taxon>rosids</taxon>
        <taxon>fabids</taxon>
        <taxon>Fabales</taxon>
        <taxon>Quillajaceae</taxon>
        <taxon>Quillaja</taxon>
    </lineage>
</organism>
<evidence type="ECO:0000313" key="4">
    <source>
        <dbReference type="Proteomes" id="UP001163823"/>
    </source>
</evidence>
<dbReference type="EMBL" id="JARAOO010000010">
    <property type="protein sequence ID" value="KAJ7952424.1"/>
    <property type="molecule type" value="Genomic_DNA"/>
</dbReference>
<feature type="compositionally biased region" description="Polar residues" evidence="2">
    <location>
        <begin position="1"/>
        <end position="15"/>
    </location>
</feature>
<dbReference type="PANTHER" id="PTHR33601:SF21">
    <property type="entry name" value="PROTEIN LITTLE ZIPPER 1-LIKE"/>
    <property type="match status" value="1"/>
</dbReference>
<dbReference type="Proteomes" id="UP001163823">
    <property type="component" value="Chromosome 10"/>
</dbReference>
<sequence length="105" mass="12518">MCISNTGSSPFSLVHSSMRKQRSKQPKIRVYRLTRRRYDKTEGKDLELKNWKLYLENETIKEENAELRKEASRLLQENLALMTEFRKKFLNLSCFSATLNDLHKH</sequence>
<gene>
    <name evidence="3" type="ORF">O6P43_024273</name>
</gene>
<dbReference type="PANTHER" id="PTHR33601">
    <property type="entry name" value="PROTEIN LITTLE ZIPPER 4"/>
    <property type="match status" value="1"/>
</dbReference>
<evidence type="ECO:0000256" key="2">
    <source>
        <dbReference type="SAM" id="MobiDB-lite"/>
    </source>
</evidence>
<protein>
    <submittedName>
        <fullName evidence="3">Protein LITTLE ZIPPER like</fullName>
    </submittedName>
</protein>
<dbReference type="AlphaFoldDB" id="A0AAD7PEZ4"/>
<comment type="caution">
    <text evidence="3">The sequence shown here is derived from an EMBL/GenBank/DDBJ whole genome shotgun (WGS) entry which is preliminary data.</text>
</comment>
<keyword evidence="1" id="KW-0175">Coiled coil</keyword>
<name>A0AAD7PEZ4_QUISA</name>
<evidence type="ECO:0000313" key="3">
    <source>
        <dbReference type="EMBL" id="KAJ7952424.1"/>
    </source>
</evidence>
<reference evidence="3" key="1">
    <citation type="journal article" date="2023" name="Science">
        <title>Elucidation of the pathway for biosynthesis of saponin adjuvants from the soapbark tree.</title>
        <authorList>
            <person name="Reed J."/>
            <person name="Orme A."/>
            <person name="El-Demerdash A."/>
            <person name="Owen C."/>
            <person name="Martin L.B.B."/>
            <person name="Misra R.C."/>
            <person name="Kikuchi S."/>
            <person name="Rejzek M."/>
            <person name="Martin A.C."/>
            <person name="Harkess A."/>
            <person name="Leebens-Mack J."/>
            <person name="Louveau T."/>
            <person name="Stephenson M.J."/>
            <person name="Osbourn A."/>
        </authorList>
    </citation>
    <scope>NUCLEOTIDE SEQUENCE</scope>
    <source>
        <strain evidence="3">S10</strain>
    </source>
</reference>
<keyword evidence="4" id="KW-1185">Reference proteome</keyword>
<feature type="coiled-coil region" evidence="1">
    <location>
        <begin position="57"/>
        <end position="84"/>
    </location>
</feature>
<accession>A0AAD7PEZ4</accession>
<feature type="region of interest" description="Disordered" evidence="2">
    <location>
        <begin position="1"/>
        <end position="25"/>
    </location>
</feature>
<dbReference type="KEGG" id="qsa:O6P43_024273"/>
<proteinExistence type="predicted"/>
<evidence type="ECO:0000256" key="1">
    <source>
        <dbReference type="SAM" id="Coils"/>
    </source>
</evidence>
<dbReference type="InterPro" id="IPR039312">
    <property type="entry name" value="ZPR"/>
</dbReference>